<dbReference type="Proteomes" id="UP000813384">
    <property type="component" value="Unassembled WGS sequence"/>
</dbReference>
<dbReference type="Gene3D" id="3.90.245.10">
    <property type="entry name" value="Ribonucleoside hydrolase-like"/>
    <property type="match status" value="1"/>
</dbReference>
<dbReference type="GO" id="GO:0006152">
    <property type="term" value="P:purine nucleoside catabolic process"/>
    <property type="evidence" value="ECO:0007669"/>
    <property type="project" value="TreeGrafter"/>
</dbReference>
<evidence type="ECO:0000259" key="3">
    <source>
        <dbReference type="Pfam" id="PF01156"/>
    </source>
</evidence>
<dbReference type="SUPFAM" id="SSF53590">
    <property type="entry name" value="Nucleoside hydrolase"/>
    <property type="match status" value="1"/>
</dbReference>
<evidence type="ECO:0000313" key="5">
    <source>
        <dbReference type="Proteomes" id="UP000813384"/>
    </source>
</evidence>
<evidence type="ECO:0000256" key="2">
    <source>
        <dbReference type="ARBA" id="ARBA00023295"/>
    </source>
</evidence>
<name>A0A9E3ZSJ1_9ENTE</name>
<keyword evidence="2" id="KW-0326">Glycosidase</keyword>
<dbReference type="Pfam" id="PF01156">
    <property type="entry name" value="IU_nuc_hydro"/>
    <property type="match status" value="1"/>
</dbReference>
<sequence>MTHKIIIDCDPGIDDAMALLYAVASEEIEILAVHTVAGNVNVDHTTNNTQGILAFLNRHDIPICRGSNTPLVVEPSFADDIHGANGMSGYEFDSFAPLSEKTAFESYVDILRNTTEKVIIAAVGPLTNVAILLKAHPELADKIEKIIIMGGGLKGGNITTTGEFNFYVDPHAAHVVINSGLPIVLAGLDVTELARLYKEDLEEIASYDKRLGQFMLAINENSLSIYNSLGFGMSCTPNDVVPLVHLLHPEIFETEDLKIDVSYDSCETRGMTYVDARIRAPQKANVQMIMGVYLARFRAEFKETVIKYVQNTSGSVR</sequence>
<evidence type="ECO:0000313" key="4">
    <source>
        <dbReference type="EMBL" id="MCC9272838.1"/>
    </source>
</evidence>
<protein>
    <submittedName>
        <fullName evidence="4">Nucleoside hydrolase</fullName>
    </submittedName>
</protein>
<dbReference type="EMBL" id="JAJJVO010000014">
    <property type="protein sequence ID" value="MCC9272838.1"/>
    <property type="molecule type" value="Genomic_DNA"/>
</dbReference>
<organism evidence="4 5">
    <name type="scientific">Enterococcus aquimarinus</name>
    <dbReference type="NCBI Taxonomy" id="328396"/>
    <lineage>
        <taxon>Bacteria</taxon>
        <taxon>Bacillati</taxon>
        <taxon>Bacillota</taxon>
        <taxon>Bacilli</taxon>
        <taxon>Lactobacillales</taxon>
        <taxon>Enterococcaceae</taxon>
        <taxon>Enterococcus</taxon>
    </lineage>
</organism>
<reference evidence="4" key="2">
    <citation type="submission" date="2021-11" db="EMBL/GenBank/DDBJ databases">
        <authorList>
            <person name="Gilroy R."/>
        </authorList>
    </citation>
    <scope>NUCLEOTIDE SEQUENCE</scope>
    <source>
        <strain evidence="4">150</strain>
    </source>
</reference>
<dbReference type="InterPro" id="IPR001910">
    <property type="entry name" value="Inosine/uridine_hydrolase_dom"/>
</dbReference>
<dbReference type="CDD" id="cd02651">
    <property type="entry name" value="nuc_hydro_IU_UC_XIUA"/>
    <property type="match status" value="1"/>
</dbReference>
<dbReference type="GO" id="GO:0008477">
    <property type="term" value="F:purine nucleosidase activity"/>
    <property type="evidence" value="ECO:0007669"/>
    <property type="project" value="TreeGrafter"/>
</dbReference>
<accession>A0A9E3ZSJ1</accession>
<dbReference type="InterPro" id="IPR023186">
    <property type="entry name" value="IUNH"/>
</dbReference>
<dbReference type="AlphaFoldDB" id="A0A9E3ZSJ1"/>
<proteinExistence type="predicted"/>
<dbReference type="PANTHER" id="PTHR12304">
    <property type="entry name" value="INOSINE-URIDINE PREFERRING NUCLEOSIDE HYDROLASE"/>
    <property type="match status" value="1"/>
</dbReference>
<evidence type="ECO:0000256" key="1">
    <source>
        <dbReference type="ARBA" id="ARBA00022801"/>
    </source>
</evidence>
<gene>
    <name evidence="4" type="ORF">K8V42_00840</name>
</gene>
<feature type="domain" description="Inosine/uridine-preferring nucleoside hydrolase" evidence="3">
    <location>
        <begin position="5"/>
        <end position="298"/>
    </location>
</feature>
<reference evidence="4" key="1">
    <citation type="journal article" date="2021" name="PeerJ">
        <title>Extensive microbial diversity within the chicken gut microbiome revealed by metagenomics and culture.</title>
        <authorList>
            <person name="Gilroy R."/>
            <person name="Ravi A."/>
            <person name="Getino M."/>
            <person name="Pursley I."/>
            <person name="Horton D.L."/>
            <person name="Alikhan N.F."/>
            <person name="Baker D."/>
            <person name="Gharbi K."/>
            <person name="Hall N."/>
            <person name="Watson M."/>
            <person name="Adriaenssens E.M."/>
            <person name="Foster-Nyarko E."/>
            <person name="Jarju S."/>
            <person name="Secka A."/>
            <person name="Antonio M."/>
            <person name="Oren A."/>
            <person name="Chaudhuri R.R."/>
            <person name="La Ragione R."/>
            <person name="Hildebrand F."/>
            <person name="Pallen M.J."/>
        </authorList>
    </citation>
    <scope>NUCLEOTIDE SEQUENCE</scope>
    <source>
        <strain evidence="4">150</strain>
    </source>
</reference>
<dbReference type="PANTHER" id="PTHR12304:SF4">
    <property type="entry name" value="URIDINE NUCLEOSIDASE"/>
    <property type="match status" value="1"/>
</dbReference>
<dbReference type="InterPro" id="IPR036452">
    <property type="entry name" value="Ribo_hydro-like"/>
</dbReference>
<keyword evidence="1 4" id="KW-0378">Hydrolase</keyword>
<comment type="caution">
    <text evidence="4">The sequence shown here is derived from an EMBL/GenBank/DDBJ whole genome shotgun (WGS) entry which is preliminary data.</text>
</comment>
<dbReference type="GO" id="GO:0005829">
    <property type="term" value="C:cytosol"/>
    <property type="evidence" value="ECO:0007669"/>
    <property type="project" value="TreeGrafter"/>
</dbReference>